<name>A0AAE1LVT8_9NEOP</name>
<feature type="compositionally biased region" description="Polar residues" evidence="1">
    <location>
        <begin position="25"/>
        <end position="39"/>
    </location>
</feature>
<evidence type="ECO:0000256" key="1">
    <source>
        <dbReference type="SAM" id="MobiDB-lite"/>
    </source>
</evidence>
<gene>
    <name evidence="2" type="ORF">KUF71_008121</name>
</gene>
<feature type="compositionally biased region" description="Polar residues" evidence="1">
    <location>
        <begin position="1"/>
        <end position="14"/>
    </location>
</feature>
<organism evidence="2 3">
    <name type="scientific">Frankliniella fusca</name>
    <dbReference type="NCBI Taxonomy" id="407009"/>
    <lineage>
        <taxon>Eukaryota</taxon>
        <taxon>Metazoa</taxon>
        <taxon>Ecdysozoa</taxon>
        <taxon>Arthropoda</taxon>
        <taxon>Hexapoda</taxon>
        <taxon>Insecta</taxon>
        <taxon>Pterygota</taxon>
        <taxon>Neoptera</taxon>
        <taxon>Paraneoptera</taxon>
        <taxon>Thysanoptera</taxon>
        <taxon>Terebrantia</taxon>
        <taxon>Thripoidea</taxon>
        <taxon>Thripidae</taxon>
        <taxon>Frankliniella</taxon>
    </lineage>
</organism>
<dbReference type="Proteomes" id="UP001219518">
    <property type="component" value="Unassembled WGS sequence"/>
</dbReference>
<feature type="region of interest" description="Disordered" evidence="1">
    <location>
        <begin position="1"/>
        <end position="85"/>
    </location>
</feature>
<feature type="non-terminal residue" evidence="2">
    <location>
        <position position="269"/>
    </location>
</feature>
<proteinExistence type="predicted"/>
<sequence length="269" mass="29636">GEEQDQNNSEQGSPAGSHCSEVGLDQQSVSDTGSVTSFDFLNDQGDSIDMNAAQRSNSDGPNKTPPKSFTDNSVSTLPPASASQNRNGSVTFLGFYCASDATQLILQKLNQIMGTQKRHSEMLQKLMASQGLSIEAIPKPKGWPDKLPIPGESQFFTFELFLTKQSNFDFTVNYFANSTGHKDFAETTRDIVKQLISQSLKQHLNWIGTDKKFGLKSRKTGDLLIAAVKMRHERVATKEITKVISTWLRNNLSKKRNPAEPDGSESNSD</sequence>
<feature type="compositionally biased region" description="Polar residues" evidence="1">
    <location>
        <begin position="53"/>
        <end position="85"/>
    </location>
</feature>
<keyword evidence="3" id="KW-1185">Reference proteome</keyword>
<protein>
    <submittedName>
        <fullName evidence="2">Lipase ATG15</fullName>
    </submittedName>
</protein>
<reference evidence="2" key="1">
    <citation type="submission" date="2021-07" db="EMBL/GenBank/DDBJ databases">
        <authorList>
            <person name="Catto M.A."/>
            <person name="Jacobson A."/>
            <person name="Kennedy G."/>
            <person name="Labadie P."/>
            <person name="Hunt B.G."/>
            <person name="Srinivasan R."/>
        </authorList>
    </citation>
    <scope>NUCLEOTIDE SEQUENCE</scope>
    <source>
        <strain evidence="2">PL_HMW_Pooled</strain>
        <tissue evidence="2">Head</tissue>
    </source>
</reference>
<evidence type="ECO:0000313" key="2">
    <source>
        <dbReference type="EMBL" id="KAK3931717.1"/>
    </source>
</evidence>
<comment type="caution">
    <text evidence="2">The sequence shown here is derived from an EMBL/GenBank/DDBJ whole genome shotgun (WGS) entry which is preliminary data.</text>
</comment>
<accession>A0AAE1LVT8</accession>
<evidence type="ECO:0000313" key="3">
    <source>
        <dbReference type="Proteomes" id="UP001219518"/>
    </source>
</evidence>
<dbReference type="AlphaFoldDB" id="A0AAE1LVT8"/>
<dbReference type="EMBL" id="JAHWGI010001429">
    <property type="protein sequence ID" value="KAK3931717.1"/>
    <property type="molecule type" value="Genomic_DNA"/>
</dbReference>
<reference evidence="2" key="2">
    <citation type="journal article" date="2023" name="BMC Genomics">
        <title>Pest status, molecular evolution, and epigenetic factors derived from the genome assembly of Frankliniella fusca, a thysanopteran phytovirus vector.</title>
        <authorList>
            <person name="Catto M.A."/>
            <person name="Labadie P.E."/>
            <person name="Jacobson A.L."/>
            <person name="Kennedy G.G."/>
            <person name="Srinivasan R."/>
            <person name="Hunt B.G."/>
        </authorList>
    </citation>
    <scope>NUCLEOTIDE SEQUENCE</scope>
    <source>
        <strain evidence="2">PL_HMW_Pooled</strain>
    </source>
</reference>